<evidence type="ECO:0000313" key="3">
    <source>
        <dbReference type="EMBL" id="KAK7029489.1"/>
    </source>
</evidence>
<dbReference type="Gene3D" id="6.10.250.3150">
    <property type="match status" value="1"/>
</dbReference>
<feature type="compositionally biased region" description="Polar residues" evidence="2">
    <location>
        <begin position="40"/>
        <end position="49"/>
    </location>
</feature>
<comment type="caution">
    <text evidence="3">The sequence shown here is derived from an EMBL/GenBank/DDBJ whole genome shotgun (WGS) entry which is preliminary data.</text>
</comment>
<evidence type="ECO:0000313" key="4">
    <source>
        <dbReference type="Proteomes" id="UP001383192"/>
    </source>
</evidence>
<keyword evidence="1" id="KW-0175">Coiled coil</keyword>
<dbReference type="PANTHER" id="PTHR23159:SF31">
    <property type="entry name" value="CENTROSOME-ASSOCIATED PROTEIN CEP250 ISOFORM X1"/>
    <property type="match status" value="1"/>
</dbReference>
<feature type="compositionally biased region" description="Basic and acidic residues" evidence="2">
    <location>
        <begin position="447"/>
        <end position="469"/>
    </location>
</feature>
<dbReference type="EMBL" id="JAYKXP010000082">
    <property type="protein sequence ID" value="KAK7029489.1"/>
    <property type="molecule type" value="Genomic_DNA"/>
</dbReference>
<feature type="region of interest" description="Disordered" evidence="2">
    <location>
        <begin position="558"/>
        <end position="597"/>
    </location>
</feature>
<evidence type="ECO:0000256" key="2">
    <source>
        <dbReference type="SAM" id="MobiDB-lite"/>
    </source>
</evidence>
<feature type="region of interest" description="Disordered" evidence="2">
    <location>
        <begin position="1006"/>
        <end position="1064"/>
    </location>
</feature>
<feature type="region of interest" description="Disordered" evidence="2">
    <location>
        <begin position="442"/>
        <end position="524"/>
    </location>
</feature>
<feature type="coiled-coil region" evidence="1">
    <location>
        <begin position="98"/>
        <end position="180"/>
    </location>
</feature>
<organism evidence="3 4">
    <name type="scientific">Paramarasmius palmivorus</name>
    <dbReference type="NCBI Taxonomy" id="297713"/>
    <lineage>
        <taxon>Eukaryota</taxon>
        <taxon>Fungi</taxon>
        <taxon>Dikarya</taxon>
        <taxon>Basidiomycota</taxon>
        <taxon>Agaricomycotina</taxon>
        <taxon>Agaricomycetes</taxon>
        <taxon>Agaricomycetidae</taxon>
        <taxon>Agaricales</taxon>
        <taxon>Marasmiineae</taxon>
        <taxon>Marasmiaceae</taxon>
        <taxon>Paramarasmius</taxon>
    </lineage>
</organism>
<feature type="region of interest" description="Disordered" evidence="2">
    <location>
        <begin position="632"/>
        <end position="677"/>
    </location>
</feature>
<accession>A0AAW0BSQ1</accession>
<feature type="region of interest" description="Disordered" evidence="2">
    <location>
        <begin position="1"/>
        <end position="89"/>
    </location>
</feature>
<sequence>MDGLAPGTQQATMDIDPGGSSIEQSPDIHDSFNIMDSDGSESPATQPNTLREEQPQGAMARKRKDGELDETEMGPGEPSGKTRFAPMKYRKVADPKTVLELEETKRKLEEARNTITSMESSYNDKLEHFKKQYREEYANKIEEQARNLAMRELMDQKDVNSSLLATQTELQSRVRELEQAQGVYDRVLELVETFVNSLQDEDAKSEVRDDDTRSPPMDVPALGRKITEGSKRWEKEKDRLNKEAIEQKENLRREEGITKRLTKETLDLKDQVQALLNTNNLLNTRISELEGLLDKEPEVTHVVKDSIQGKPSSVAPDAEVRQSNSNMSVLKERLEASMSERARLEEENKQALQEAEERQKLIDDAMQRVRTLETEISQADLTIQQLSAAQARVSALEIEKKEWINEKADLERKNGSLEAQKIASMIEKYTLEDLHKKLSAAQGRVSTLEREKKKLEDKNGDSENEKGTLENENAALKKGLEAEQKKAQGSISVLEREKQELERKNGDLENEKTTLENEKATLEDQKVMLEDQKATLEDQKATLEDQKATLEDQKATLEDQKATLEDQKATLEDQKATLEDQKATLEDQKAMLEDQKATLENEKTALKKGLEAEQKKAQERVSVLEREKQELAQKNRDLEADTASLENERKSLEESKKALEKDKQRLETDQHKLSAAQKRVSVLEREKTELMAQRKILENEKAALTKEKEEDQQELLNAQTRVDDLERQINGMTQDKANLERELSSSSIDLQNKLSIEREKAKGLQDQVDDLNAELNSQRADQDKSSEDMIRKHKARETSYMKRIEELQSQADRVEEAECALQVSQSELDTCEQHLNDARLNVTQLNDEISDLKTKIALAEAGIPQDIDRLNSKVKKYQEQLIEEQKKHGEAKRALGQKDHQIATLQSEKNAVDALNEALKARIAQSSASSSKSPAVEEELRSKTRELDELKRQLDEERKKNVRLGKEKERAPTFDVAAYYSRARFPRTLSSTDVINELRNADTRRSYGLGAAIPSPPTPSKSSHPWNNSKGSRYQTKPTAQAGSPPEEPNDTNYEDDAESDRSKTLERYLKLGARSGEPVDPRTARLAINVRPTFIQRKSAELNMHQKLGREILHEALSKKYSIELWLRPAVPSERLRQFCDNEDTHPPKIHATWLDKEGLTTQQLRTSKWNSALKHRLSLLAADIVERCPDKNMFGEGNIDWHDLFGTRLSEVYVDIINGRPRGEEEEAMPELAMARVAQEQADKNRRSNHVSIRVAKYLSRLAVAGKMVRDKLADEEDEAVALWRYVIQTTEKLGHNGMSDEESAEEEVTFGSGLQHKIPVKLVLELSWRHPSLCTLYSHVDKAPGLEKQIFAQTGRTTKLKRVRVKQKSTRAPPKGLHRCLLDPGFLEQLTEVQAHDLKFKEDEFALRGFRFDEFSYDRDVDE</sequence>
<dbReference type="Proteomes" id="UP001383192">
    <property type="component" value="Unassembled WGS sequence"/>
</dbReference>
<protein>
    <submittedName>
        <fullName evidence="3">Uncharacterized protein</fullName>
    </submittedName>
</protein>
<feature type="region of interest" description="Disordered" evidence="2">
    <location>
        <begin position="199"/>
        <end position="224"/>
    </location>
</feature>
<proteinExistence type="predicted"/>
<feature type="compositionally biased region" description="Basic and acidic residues" evidence="2">
    <location>
        <begin position="494"/>
        <end position="524"/>
    </location>
</feature>
<reference evidence="3 4" key="1">
    <citation type="submission" date="2024-01" db="EMBL/GenBank/DDBJ databases">
        <title>A draft genome for a cacao thread blight-causing isolate of Paramarasmius palmivorus.</title>
        <authorList>
            <person name="Baruah I.K."/>
            <person name="Bukari Y."/>
            <person name="Amoako-Attah I."/>
            <person name="Meinhardt L.W."/>
            <person name="Bailey B.A."/>
            <person name="Cohen S.P."/>
        </authorList>
    </citation>
    <scope>NUCLEOTIDE SEQUENCE [LARGE SCALE GENOMIC DNA]</scope>
    <source>
        <strain evidence="3 4">GH-12</strain>
    </source>
</reference>
<gene>
    <name evidence="3" type="ORF">VNI00_014522</name>
</gene>
<keyword evidence="4" id="KW-1185">Reference proteome</keyword>
<feature type="region of interest" description="Disordered" evidence="2">
    <location>
        <begin position="923"/>
        <end position="944"/>
    </location>
</feature>
<evidence type="ECO:0000256" key="1">
    <source>
        <dbReference type="SAM" id="Coils"/>
    </source>
</evidence>
<feature type="compositionally biased region" description="Acidic residues" evidence="2">
    <location>
        <begin position="1048"/>
        <end position="1059"/>
    </location>
</feature>
<name>A0AAW0BSQ1_9AGAR</name>
<feature type="coiled-coil region" evidence="1">
    <location>
        <begin position="230"/>
        <end position="257"/>
    </location>
</feature>
<feature type="compositionally biased region" description="Basic and acidic residues" evidence="2">
    <location>
        <begin position="201"/>
        <end position="213"/>
    </location>
</feature>
<dbReference type="PANTHER" id="PTHR23159">
    <property type="entry name" value="CENTROSOMAL PROTEIN 2"/>
    <property type="match status" value="1"/>
</dbReference>
<feature type="compositionally biased region" description="Polar residues" evidence="2">
    <location>
        <begin position="1026"/>
        <end position="1042"/>
    </location>
</feature>
<feature type="compositionally biased region" description="Basic and acidic residues" evidence="2">
    <location>
        <begin position="646"/>
        <end position="672"/>
    </location>
</feature>